<protein>
    <submittedName>
        <fullName evidence="2">DUF2277 domain-containing protein</fullName>
    </submittedName>
</protein>
<evidence type="ECO:0000313" key="2">
    <source>
        <dbReference type="EMBL" id="QDO89010.1"/>
    </source>
</evidence>
<accession>A0A516GCB9</accession>
<organism evidence="2 3">
    <name type="scientific">Ornithinimicrobium ciconiae</name>
    <dbReference type="NCBI Taxonomy" id="2594265"/>
    <lineage>
        <taxon>Bacteria</taxon>
        <taxon>Bacillati</taxon>
        <taxon>Actinomycetota</taxon>
        <taxon>Actinomycetes</taxon>
        <taxon>Micrococcales</taxon>
        <taxon>Ornithinimicrobiaceae</taxon>
        <taxon>Ornithinimicrobium</taxon>
    </lineage>
</organism>
<dbReference type="AlphaFoldDB" id="A0A516GCB9"/>
<dbReference type="EMBL" id="CP041616">
    <property type="protein sequence ID" value="QDO89010.1"/>
    <property type="molecule type" value="Genomic_DNA"/>
</dbReference>
<dbReference type="RefSeq" id="WP_143783687.1">
    <property type="nucleotide sequence ID" value="NZ_CP041616.1"/>
</dbReference>
<dbReference type="Proteomes" id="UP000315395">
    <property type="component" value="Chromosome"/>
</dbReference>
<name>A0A516GCB9_9MICO</name>
<dbReference type="InterPro" id="IPR018735">
    <property type="entry name" value="DUF2277"/>
</dbReference>
<evidence type="ECO:0000313" key="3">
    <source>
        <dbReference type="Proteomes" id="UP000315395"/>
    </source>
</evidence>
<sequence>MCRNIRPLNNFEPPATTDEVRAAALQYVRKIGGATKPSAANQDAYDQAIEKIAAASQDLLDSLVTSVPPKNREEEAAKAKARSAARFAS</sequence>
<keyword evidence="3" id="KW-1185">Reference proteome</keyword>
<reference evidence="2 3" key="1">
    <citation type="submission" date="2019-07" db="EMBL/GenBank/DDBJ databases">
        <title>complete genome sequencing of Ornithinimicrobium sp. H23M54.</title>
        <authorList>
            <person name="Bae J.-W."/>
            <person name="Lee S.-Y."/>
        </authorList>
    </citation>
    <scope>NUCLEOTIDE SEQUENCE [LARGE SCALE GENOMIC DNA]</scope>
    <source>
        <strain evidence="2 3">H23M54</strain>
    </source>
</reference>
<dbReference type="OrthoDB" id="2720376at2"/>
<gene>
    <name evidence="2" type="ORF">FNH13_12325</name>
</gene>
<feature type="region of interest" description="Disordered" evidence="1">
    <location>
        <begin position="65"/>
        <end position="89"/>
    </location>
</feature>
<evidence type="ECO:0000256" key="1">
    <source>
        <dbReference type="SAM" id="MobiDB-lite"/>
    </source>
</evidence>
<dbReference type="Pfam" id="PF10041">
    <property type="entry name" value="DUF2277"/>
    <property type="match status" value="1"/>
</dbReference>
<proteinExistence type="predicted"/>
<dbReference type="KEGG" id="orz:FNH13_12325"/>